<sequence length="127" mass="14014">MPRPEGQELDLRVWRRLCGTTLGLRLFLRCAGSSSNQTSYPPSHIVKQTDIPDHPQSHALKTQCWPLVGLLFLPNPSPNYEQEKVDTAAILSNLTRAAQTLPCSATVVGPFSGRGRVMCRLKSILGF</sequence>
<dbReference type="HOGENOM" id="CLU_1970095_0_0_1"/>
<name>A0A074W8R2_AURM1</name>
<dbReference type="GeneID" id="63918681"/>
<dbReference type="Proteomes" id="UP000030672">
    <property type="component" value="Unassembled WGS sequence"/>
</dbReference>
<reference evidence="1 2" key="1">
    <citation type="journal article" date="2014" name="BMC Genomics">
        <title>Genome sequencing of four Aureobasidium pullulans varieties: biotechnological potential, stress tolerance, and description of new species.</title>
        <authorList>
            <person name="Gostin Ar C."/>
            <person name="Ohm R.A."/>
            <person name="Kogej T."/>
            <person name="Sonjak S."/>
            <person name="Turk M."/>
            <person name="Zajc J."/>
            <person name="Zalar P."/>
            <person name="Grube M."/>
            <person name="Sun H."/>
            <person name="Han J."/>
            <person name="Sharma A."/>
            <person name="Chiniquy J."/>
            <person name="Ngan C.Y."/>
            <person name="Lipzen A."/>
            <person name="Barry K."/>
            <person name="Grigoriev I.V."/>
            <person name="Gunde-Cimerman N."/>
        </authorList>
    </citation>
    <scope>NUCLEOTIDE SEQUENCE [LARGE SCALE GENOMIC DNA]</scope>
    <source>
        <strain evidence="1 2">CBS 110374</strain>
    </source>
</reference>
<organism evidence="1 2">
    <name type="scientific">Aureobasidium melanogenum (strain CBS 110374)</name>
    <name type="common">Aureobasidium pullulans var. melanogenum</name>
    <dbReference type="NCBI Taxonomy" id="1043003"/>
    <lineage>
        <taxon>Eukaryota</taxon>
        <taxon>Fungi</taxon>
        <taxon>Dikarya</taxon>
        <taxon>Ascomycota</taxon>
        <taxon>Pezizomycotina</taxon>
        <taxon>Dothideomycetes</taxon>
        <taxon>Dothideomycetidae</taxon>
        <taxon>Dothideales</taxon>
        <taxon>Saccotheciaceae</taxon>
        <taxon>Aureobasidium</taxon>
    </lineage>
</organism>
<dbReference type="EMBL" id="KL584851">
    <property type="protein sequence ID" value="KEQ58941.1"/>
    <property type="molecule type" value="Genomic_DNA"/>
</dbReference>
<gene>
    <name evidence="1" type="ORF">M437DRAFT_69604</name>
</gene>
<keyword evidence="2" id="KW-1185">Reference proteome</keyword>
<evidence type="ECO:0000313" key="2">
    <source>
        <dbReference type="Proteomes" id="UP000030672"/>
    </source>
</evidence>
<evidence type="ECO:0000313" key="1">
    <source>
        <dbReference type="EMBL" id="KEQ58941.1"/>
    </source>
</evidence>
<dbReference type="RefSeq" id="XP_040875964.1">
    <property type="nucleotide sequence ID" value="XM_041025308.1"/>
</dbReference>
<dbReference type="AlphaFoldDB" id="A0A074W8R2"/>
<protein>
    <submittedName>
        <fullName evidence="1">Uncharacterized protein</fullName>
    </submittedName>
</protein>
<proteinExistence type="predicted"/>
<accession>A0A074W8R2</accession>